<dbReference type="GO" id="GO:0015833">
    <property type="term" value="P:peptide transport"/>
    <property type="evidence" value="ECO:0007669"/>
    <property type="project" value="TreeGrafter"/>
</dbReference>
<keyword evidence="3" id="KW-0732">Signal</keyword>
<dbReference type="PANTHER" id="PTHR30290">
    <property type="entry name" value="PERIPLASMIC BINDING COMPONENT OF ABC TRANSPORTER"/>
    <property type="match status" value="1"/>
</dbReference>
<protein>
    <submittedName>
        <fullName evidence="6">ABC transporter substrate-binding protein</fullName>
    </submittedName>
</protein>
<evidence type="ECO:0000256" key="4">
    <source>
        <dbReference type="SAM" id="MobiDB-lite"/>
    </source>
</evidence>
<feature type="domain" description="Solute-binding protein family 5" evidence="5">
    <location>
        <begin position="112"/>
        <end position="476"/>
    </location>
</feature>
<name>A0A6C0UKW7_9EURY</name>
<dbReference type="Gene3D" id="3.10.105.10">
    <property type="entry name" value="Dipeptide-binding Protein, Domain 3"/>
    <property type="match status" value="1"/>
</dbReference>
<feature type="region of interest" description="Disordered" evidence="4">
    <location>
        <begin position="29"/>
        <end position="89"/>
    </location>
</feature>
<dbReference type="InterPro" id="IPR030678">
    <property type="entry name" value="Peptide/Ni-bd"/>
</dbReference>
<dbReference type="Gene3D" id="3.90.76.10">
    <property type="entry name" value="Dipeptide-binding Protein, Domain 1"/>
    <property type="match status" value="1"/>
</dbReference>
<dbReference type="CDD" id="cd08493">
    <property type="entry name" value="PBP2_DppA_like"/>
    <property type="match status" value="1"/>
</dbReference>
<evidence type="ECO:0000256" key="2">
    <source>
        <dbReference type="ARBA" id="ARBA00022448"/>
    </source>
</evidence>
<gene>
    <name evidence="6" type="ORF">G3I44_18900</name>
</gene>
<dbReference type="GO" id="GO:0042597">
    <property type="term" value="C:periplasmic space"/>
    <property type="evidence" value="ECO:0007669"/>
    <property type="project" value="UniProtKB-ARBA"/>
</dbReference>
<evidence type="ECO:0000256" key="1">
    <source>
        <dbReference type="ARBA" id="ARBA00005695"/>
    </source>
</evidence>
<dbReference type="Proteomes" id="UP000465846">
    <property type="component" value="Chromosome"/>
</dbReference>
<keyword evidence="2" id="KW-0813">Transport</keyword>
<dbReference type="SUPFAM" id="SSF53850">
    <property type="entry name" value="Periplasmic binding protein-like II"/>
    <property type="match status" value="1"/>
</dbReference>
<dbReference type="PIRSF" id="PIRSF002741">
    <property type="entry name" value="MppA"/>
    <property type="match status" value="1"/>
</dbReference>
<accession>A0A6C0UKW7</accession>
<feature type="compositionally biased region" description="Polar residues" evidence="4">
    <location>
        <begin position="73"/>
        <end position="89"/>
    </location>
</feature>
<evidence type="ECO:0000313" key="7">
    <source>
        <dbReference type="Proteomes" id="UP000465846"/>
    </source>
</evidence>
<comment type="similarity">
    <text evidence="1">Belongs to the bacterial solute-binding protein 5 family.</text>
</comment>
<organism evidence="6 7">
    <name type="scientific">Halogeometricum borinquense</name>
    <dbReference type="NCBI Taxonomy" id="60847"/>
    <lineage>
        <taxon>Archaea</taxon>
        <taxon>Methanobacteriati</taxon>
        <taxon>Methanobacteriota</taxon>
        <taxon>Stenosarchaea group</taxon>
        <taxon>Halobacteria</taxon>
        <taxon>Halobacteriales</taxon>
        <taxon>Haloferacaceae</taxon>
        <taxon>Halogeometricum</taxon>
    </lineage>
</organism>
<sequence length="577" mass="63103">MGETMSRDIDRRAFLKAAGGTAAAATLAGCAADPDESGTGTEDTTDTQTNGGETDEETTETDGEDTTTLTFARGNTSGTLDPQNSTSGEDVKVTNQVYDQLIMFEPGKTSLREGLATDWSLEGTTVTLTLREDVTFHNGEEFTADDVVATFNRFTNPDYEHYPGDKYISAYGPFTLGNWVKSVSKDGDYALTIQLKQKYAPFLRNLAMFASSILSEKAIKELGQDLSKEPVGTGPFEFENWDTSNQQIRLSANTDYWGEVPKVDEVVFTSVGSNTTRAQTLDSGGADIIDGLGAQASKIVENSSNAKLVSKAGINVGYMAFNMAKVEAFRNKKVRQAISYAINTEALVNNIFKGIAEQASQPIPSNVFGYNDDLSPYPQDLEKAKSLLEEAGYGDGFSFELATFKNPRTYNPSPLSAAQLVKSNLAELGIEVSINQQSFNPFLDYTNSGKHDACFLGWMTDNADPDNFFYALLHPQVEDSEFTEGEDWVSFDSKGYNTLNAAGWANRDYMQLVEDAQTTYDKETRAEKYKQAAKVAHEEAPWVFLDHAKELRGVSNKVSGFVLAPISGPFLNLVSLD</sequence>
<feature type="compositionally biased region" description="Acidic residues" evidence="4">
    <location>
        <begin position="53"/>
        <end position="65"/>
    </location>
</feature>
<evidence type="ECO:0000313" key="6">
    <source>
        <dbReference type="EMBL" id="QIB76152.1"/>
    </source>
</evidence>
<evidence type="ECO:0000259" key="5">
    <source>
        <dbReference type="Pfam" id="PF00496"/>
    </source>
</evidence>
<dbReference type="PROSITE" id="PS51257">
    <property type="entry name" value="PROKAR_LIPOPROTEIN"/>
    <property type="match status" value="1"/>
</dbReference>
<dbReference type="InterPro" id="IPR039424">
    <property type="entry name" value="SBP_5"/>
</dbReference>
<dbReference type="EMBL" id="CP048739">
    <property type="protein sequence ID" value="QIB76152.1"/>
    <property type="molecule type" value="Genomic_DNA"/>
</dbReference>
<dbReference type="GO" id="GO:1904680">
    <property type="term" value="F:peptide transmembrane transporter activity"/>
    <property type="evidence" value="ECO:0007669"/>
    <property type="project" value="TreeGrafter"/>
</dbReference>
<proteinExistence type="inferred from homology"/>
<dbReference type="Gene3D" id="3.40.190.10">
    <property type="entry name" value="Periplasmic binding protein-like II"/>
    <property type="match status" value="1"/>
</dbReference>
<feature type="compositionally biased region" description="Low complexity" evidence="4">
    <location>
        <begin position="29"/>
        <end position="52"/>
    </location>
</feature>
<dbReference type="PROSITE" id="PS51318">
    <property type="entry name" value="TAT"/>
    <property type="match status" value="1"/>
</dbReference>
<dbReference type="InterPro" id="IPR000914">
    <property type="entry name" value="SBP_5_dom"/>
</dbReference>
<dbReference type="AlphaFoldDB" id="A0A6C0UKW7"/>
<dbReference type="GO" id="GO:0043190">
    <property type="term" value="C:ATP-binding cassette (ABC) transporter complex"/>
    <property type="evidence" value="ECO:0007669"/>
    <property type="project" value="InterPro"/>
</dbReference>
<evidence type="ECO:0000256" key="3">
    <source>
        <dbReference type="ARBA" id="ARBA00022729"/>
    </source>
</evidence>
<dbReference type="InterPro" id="IPR006311">
    <property type="entry name" value="TAT_signal"/>
</dbReference>
<dbReference type="PANTHER" id="PTHR30290:SF9">
    <property type="entry name" value="OLIGOPEPTIDE-BINDING PROTEIN APPA"/>
    <property type="match status" value="1"/>
</dbReference>
<reference evidence="6 7" key="1">
    <citation type="submission" date="2020-02" db="EMBL/GenBank/DDBJ databases">
        <title>Whole genome sequence of Halogeometricum borinquense strain wsp4.</title>
        <authorList>
            <person name="Verma D.K."/>
            <person name="Gopal K."/>
            <person name="Prasad E.S."/>
        </authorList>
    </citation>
    <scope>NUCLEOTIDE SEQUENCE [LARGE SCALE GENOMIC DNA]</scope>
    <source>
        <strain evidence="7">wsp4</strain>
    </source>
</reference>
<dbReference type="Pfam" id="PF00496">
    <property type="entry name" value="SBP_bac_5"/>
    <property type="match status" value="1"/>
</dbReference>